<gene>
    <name evidence="5" type="primary">yqjG</name>
    <name evidence="5" type="ORF">H1P_480001</name>
</gene>
<dbReference type="PANTHER" id="PTHR32419">
    <property type="entry name" value="GLUTATHIONYL-HYDROQUINONE REDUCTASE"/>
    <property type="match status" value="1"/>
</dbReference>
<feature type="site" description="Lowers pKa of active site Cys" evidence="3">
    <location>
        <position position="290"/>
    </location>
</feature>
<dbReference type="Gene3D" id="3.40.30.10">
    <property type="entry name" value="Glutaredoxin"/>
    <property type="match status" value="1"/>
</dbReference>
<dbReference type="InterPro" id="IPR036282">
    <property type="entry name" value="Glutathione-S-Trfase_C_sf"/>
</dbReference>
<organism evidence="5 6">
    <name type="scientific">Hyella patelloides LEGE 07179</name>
    <dbReference type="NCBI Taxonomy" id="945734"/>
    <lineage>
        <taxon>Bacteria</taxon>
        <taxon>Bacillati</taxon>
        <taxon>Cyanobacteriota</taxon>
        <taxon>Cyanophyceae</taxon>
        <taxon>Pleurocapsales</taxon>
        <taxon>Hyellaceae</taxon>
        <taxon>Hyella</taxon>
    </lineage>
</organism>
<dbReference type="FunFam" id="3.40.30.10:FF:000058">
    <property type="entry name" value="Glutathione S-transferase, omega"/>
    <property type="match status" value="1"/>
</dbReference>
<feature type="binding site" evidence="2">
    <location>
        <position position="91"/>
    </location>
    <ligand>
        <name>glutathione</name>
        <dbReference type="ChEBI" id="CHEBI:57925"/>
    </ligand>
</feature>
<reference evidence="5 6" key="1">
    <citation type="submission" date="2019-01" db="EMBL/GenBank/DDBJ databases">
        <authorList>
            <person name="Brito A."/>
        </authorList>
    </citation>
    <scope>NUCLEOTIDE SEQUENCE [LARGE SCALE GENOMIC DNA]</scope>
    <source>
        <strain evidence="5">1</strain>
    </source>
</reference>
<dbReference type="SFLD" id="SFLDS00019">
    <property type="entry name" value="Glutathione_Transferase_(cytos"/>
    <property type="match status" value="1"/>
</dbReference>
<feature type="site" description="Lowers pKa of active site Cys" evidence="3">
    <location>
        <position position="247"/>
    </location>
</feature>
<dbReference type="Pfam" id="PF13409">
    <property type="entry name" value="GST_N_2"/>
    <property type="match status" value="1"/>
</dbReference>
<feature type="active site" description="Proton donor/acceptor" evidence="1">
    <location>
        <position position="189"/>
    </location>
</feature>
<dbReference type="InterPro" id="IPR010987">
    <property type="entry name" value="Glutathione-S-Trfase_C-like"/>
</dbReference>
<dbReference type="SFLD" id="SFLDG01148">
    <property type="entry name" value="Xi_(cytGST)"/>
    <property type="match status" value="1"/>
</dbReference>
<name>A0A563VYY9_9CYAN</name>
<dbReference type="SFLD" id="SFLDG01206">
    <property type="entry name" value="Xi.1"/>
    <property type="match status" value="1"/>
</dbReference>
<dbReference type="Gene3D" id="1.20.1050.10">
    <property type="match status" value="1"/>
</dbReference>
<dbReference type="Pfam" id="PF13410">
    <property type="entry name" value="GST_C_2"/>
    <property type="match status" value="1"/>
</dbReference>
<dbReference type="InterPro" id="IPR004045">
    <property type="entry name" value="Glutathione_S-Trfase_N"/>
</dbReference>
<dbReference type="EMBL" id="CAACVJ010000423">
    <property type="protein sequence ID" value="VEP16640.1"/>
    <property type="molecule type" value="Genomic_DNA"/>
</dbReference>
<keyword evidence="6" id="KW-1185">Reference proteome</keyword>
<dbReference type="PROSITE" id="PS50405">
    <property type="entry name" value="GST_CTER"/>
    <property type="match status" value="1"/>
</dbReference>
<dbReference type="Proteomes" id="UP000320055">
    <property type="component" value="Unassembled WGS sequence"/>
</dbReference>
<dbReference type="GO" id="GO:0005737">
    <property type="term" value="C:cytoplasm"/>
    <property type="evidence" value="ECO:0007669"/>
    <property type="project" value="TreeGrafter"/>
</dbReference>
<evidence type="ECO:0000256" key="2">
    <source>
        <dbReference type="PIRSR" id="PIRSR015753-2"/>
    </source>
</evidence>
<sequence>MATGMMIDGEWTNEGYVKDQKGRFQRNPTTFRGRITADGSSNFPAVANRYHLYVSYACPWAHRTLIMRELKGLTEVISISAVDPLMAEDGWEFSDFRGTIPDTVNDTKYLREVYAIADSHYTGRVTVPILWDKQTSTIVNNESREIIRMFDTEFTNLSKAQVNLYPEQLQEKIDKAIDDIYNPINNGVYKAGFAQSQEAYEEAVKELFAALDYWEEILAKQEYLCGDSLTEADICMFTTLIRFDAVYYGHFKCNLRHIWNYPNLWSYVKRIYHHPGVKETCNLEHIKLHYYQSHPHINPNRIVPHGPLINFD</sequence>
<dbReference type="PIRSF" id="PIRSF015753">
    <property type="entry name" value="GST"/>
    <property type="match status" value="1"/>
</dbReference>
<dbReference type="AlphaFoldDB" id="A0A563VYY9"/>
<accession>A0A563VYY9</accession>
<dbReference type="PANTHER" id="PTHR32419:SF6">
    <property type="entry name" value="GLUTATHIONE S-TRANSFERASE OMEGA-LIKE 1-RELATED"/>
    <property type="match status" value="1"/>
</dbReference>
<keyword evidence="5" id="KW-0808">Transferase</keyword>
<evidence type="ECO:0000256" key="3">
    <source>
        <dbReference type="PIRSR" id="PIRSR015753-3"/>
    </source>
</evidence>
<dbReference type="OrthoDB" id="9769158at2"/>
<feature type="domain" description="GST C-terminal" evidence="4">
    <location>
        <begin position="155"/>
        <end position="290"/>
    </location>
</feature>
<dbReference type="GO" id="GO:0004364">
    <property type="term" value="F:glutathione transferase activity"/>
    <property type="evidence" value="ECO:0007669"/>
    <property type="project" value="InterPro"/>
</dbReference>
<dbReference type="InterPro" id="IPR036249">
    <property type="entry name" value="Thioredoxin-like_sf"/>
</dbReference>
<dbReference type="RefSeq" id="WP_144866400.1">
    <property type="nucleotide sequence ID" value="NZ_LR213808.1"/>
</dbReference>
<proteinExistence type="predicted"/>
<dbReference type="InterPro" id="IPR016639">
    <property type="entry name" value="GST_Omega/GSH"/>
</dbReference>
<dbReference type="InterPro" id="IPR040079">
    <property type="entry name" value="Glutathione_S-Trfase"/>
</dbReference>
<evidence type="ECO:0000313" key="5">
    <source>
        <dbReference type="EMBL" id="VEP16640.1"/>
    </source>
</evidence>
<feature type="binding site" evidence="2">
    <location>
        <begin position="142"/>
        <end position="143"/>
    </location>
    <ligand>
        <name>glutathione</name>
        <dbReference type="ChEBI" id="CHEBI:57925"/>
    </ligand>
</feature>
<evidence type="ECO:0000256" key="1">
    <source>
        <dbReference type="PIRSR" id="PIRSR015753-1"/>
    </source>
</evidence>
<dbReference type="CDD" id="cd03190">
    <property type="entry name" value="GST_C_Omega_like"/>
    <property type="match status" value="1"/>
</dbReference>
<evidence type="ECO:0000313" key="6">
    <source>
        <dbReference type="Proteomes" id="UP000320055"/>
    </source>
</evidence>
<evidence type="ECO:0000259" key="4">
    <source>
        <dbReference type="PROSITE" id="PS50405"/>
    </source>
</evidence>
<protein>
    <submittedName>
        <fullName evidence="5">S-transferase</fullName>
    </submittedName>
</protein>
<feature type="active site" description="Nucleophile" evidence="1">
    <location>
        <position position="58"/>
    </location>
</feature>
<dbReference type="SUPFAM" id="SSF52833">
    <property type="entry name" value="Thioredoxin-like"/>
    <property type="match status" value="1"/>
</dbReference>
<dbReference type="SUPFAM" id="SSF47616">
    <property type="entry name" value="GST C-terminal domain-like"/>
    <property type="match status" value="1"/>
</dbReference>
<feature type="binding site" evidence="2">
    <location>
        <begin position="124"/>
        <end position="127"/>
    </location>
    <ligand>
        <name>glutathione</name>
        <dbReference type="ChEBI" id="CHEBI:57925"/>
    </ligand>
</feature>
<dbReference type="InterPro" id="IPR047047">
    <property type="entry name" value="GST_Omega-like_C"/>
</dbReference>